<evidence type="ECO:0000256" key="3">
    <source>
        <dbReference type="ARBA" id="ARBA00022630"/>
    </source>
</evidence>
<keyword evidence="7" id="KW-1185">Reference proteome</keyword>
<accession>A0A942TFH3</accession>
<dbReference type="GO" id="GO:0016491">
    <property type="term" value="F:oxidoreductase activity"/>
    <property type="evidence" value="ECO:0007669"/>
    <property type="project" value="UniProtKB-KW"/>
</dbReference>
<protein>
    <submittedName>
        <fullName evidence="6">NAD(P)/FAD-dependent oxidoreductase</fullName>
    </submittedName>
</protein>
<dbReference type="RefSeq" id="WP_213126181.1">
    <property type="nucleotide sequence ID" value="NZ_JAGYPG010000003.1"/>
</dbReference>
<reference evidence="6 7" key="1">
    <citation type="submission" date="2021-05" db="EMBL/GenBank/DDBJ databases">
        <title>Novel Bacillus species.</title>
        <authorList>
            <person name="Liu G."/>
        </authorList>
    </citation>
    <scope>NUCLEOTIDE SEQUENCE [LARGE SCALE GENOMIC DNA]</scope>
    <source>
        <strain evidence="7">FJAT-49780</strain>
    </source>
</reference>
<dbReference type="AlphaFoldDB" id="A0A942TFH3"/>
<dbReference type="InterPro" id="IPR036188">
    <property type="entry name" value="FAD/NAD-bd_sf"/>
</dbReference>
<keyword evidence="3" id="KW-0285">Flavoprotein</keyword>
<sequence length="303" mass="33248">MELSMIDCAIIGAGPAGLNASLVLGRARRSVALFDNNTNRNRKTQESHGFLTRDGIKPAEFRELSLNEIKKYRYVHHFETTVSNIIKLPNGMFNVTTSDNIKFVAEKVLLATGIQEVFPDIPNIEQCYGKSLFSCPYCDGWELSNKKLLIIAENEDRALHLSKLLYHWSNDLVLATNGTALSSDALEELARNDITVVSDPIKRLNNIDGYLTNIEFESNLIIECSFGFVAPSFIRSNQFAETLGCELQKNGTIVLDDGGRTSVKNLYAAGETAGISASSLVIAASEGNKAAVAMNGDMAIERF</sequence>
<feature type="domain" description="FAD/NAD(P)-binding" evidence="5">
    <location>
        <begin position="7"/>
        <end position="150"/>
    </location>
</feature>
<dbReference type="Proteomes" id="UP000681414">
    <property type="component" value="Unassembled WGS sequence"/>
</dbReference>
<dbReference type="InterPro" id="IPR023753">
    <property type="entry name" value="FAD/NAD-binding_dom"/>
</dbReference>
<dbReference type="PRINTS" id="PR00368">
    <property type="entry name" value="FADPNR"/>
</dbReference>
<dbReference type="EMBL" id="JAGYPG010000003">
    <property type="protein sequence ID" value="MBS4196980.1"/>
    <property type="molecule type" value="Genomic_DNA"/>
</dbReference>
<comment type="caution">
    <text evidence="6">The sequence shown here is derived from an EMBL/GenBank/DDBJ whole genome shotgun (WGS) entry which is preliminary data.</text>
</comment>
<evidence type="ECO:0000256" key="2">
    <source>
        <dbReference type="ARBA" id="ARBA00011738"/>
    </source>
</evidence>
<comment type="cofactor">
    <cofactor evidence="1">
        <name>FAD</name>
        <dbReference type="ChEBI" id="CHEBI:57692"/>
    </cofactor>
</comment>
<dbReference type="InterPro" id="IPR050097">
    <property type="entry name" value="Ferredoxin-NADP_redctase_2"/>
</dbReference>
<evidence type="ECO:0000256" key="1">
    <source>
        <dbReference type="ARBA" id="ARBA00001974"/>
    </source>
</evidence>
<dbReference type="SUPFAM" id="SSF51905">
    <property type="entry name" value="FAD/NAD(P)-binding domain"/>
    <property type="match status" value="1"/>
</dbReference>
<evidence type="ECO:0000313" key="7">
    <source>
        <dbReference type="Proteomes" id="UP000681414"/>
    </source>
</evidence>
<dbReference type="PANTHER" id="PTHR48105">
    <property type="entry name" value="THIOREDOXIN REDUCTASE 1-RELATED-RELATED"/>
    <property type="match status" value="1"/>
</dbReference>
<keyword evidence="4" id="KW-0560">Oxidoreductase</keyword>
<comment type="subunit">
    <text evidence="2">Homodimer.</text>
</comment>
<dbReference type="Pfam" id="PF07992">
    <property type="entry name" value="Pyr_redox_2"/>
    <property type="match status" value="2"/>
</dbReference>
<organism evidence="6 7">
    <name type="scientific">Lederbergia citri</name>
    <dbReference type="NCBI Taxonomy" id="2833580"/>
    <lineage>
        <taxon>Bacteria</taxon>
        <taxon>Bacillati</taxon>
        <taxon>Bacillota</taxon>
        <taxon>Bacilli</taxon>
        <taxon>Bacillales</taxon>
        <taxon>Bacillaceae</taxon>
        <taxon>Lederbergia</taxon>
    </lineage>
</organism>
<dbReference type="Gene3D" id="3.50.50.60">
    <property type="entry name" value="FAD/NAD(P)-binding domain"/>
    <property type="match status" value="2"/>
</dbReference>
<dbReference type="PRINTS" id="PR00469">
    <property type="entry name" value="PNDRDTASEII"/>
</dbReference>
<name>A0A942TFH3_9BACI</name>
<proteinExistence type="predicted"/>
<evidence type="ECO:0000259" key="5">
    <source>
        <dbReference type="Pfam" id="PF07992"/>
    </source>
</evidence>
<feature type="domain" description="FAD/NAD(P)-binding" evidence="5">
    <location>
        <begin position="178"/>
        <end position="275"/>
    </location>
</feature>
<evidence type="ECO:0000256" key="4">
    <source>
        <dbReference type="ARBA" id="ARBA00023002"/>
    </source>
</evidence>
<gene>
    <name evidence="6" type="ORF">KHA97_18170</name>
</gene>
<evidence type="ECO:0000313" key="6">
    <source>
        <dbReference type="EMBL" id="MBS4196980.1"/>
    </source>
</evidence>